<evidence type="ECO:0000313" key="2">
    <source>
        <dbReference type="EMBL" id="GAC69544.1"/>
    </source>
</evidence>
<gene>
    <name evidence="2" type="ORF">GS4_25_01160</name>
</gene>
<dbReference type="Pfam" id="PF18726">
    <property type="entry name" value="HEPN_SAV_6107"/>
    <property type="match status" value="1"/>
</dbReference>
<dbReference type="eggNOG" id="ENOG5033X83">
    <property type="taxonomic scope" value="Bacteria"/>
</dbReference>
<protein>
    <recommendedName>
        <fullName evidence="1">SAV-6107-like HEPN domain-containing protein</fullName>
    </recommendedName>
</protein>
<dbReference type="Proteomes" id="UP000011666">
    <property type="component" value="Unassembled WGS sequence"/>
</dbReference>
<evidence type="ECO:0000313" key="3">
    <source>
        <dbReference type="Proteomes" id="UP000011666"/>
    </source>
</evidence>
<evidence type="ECO:0000259" key="1">
    <source>
        <dbReference type="Pfam" id="PF18726"/>
    </source>
</evidence>
<name>M0QM99_9ACTN</name>
<reference evidence="2 3" key="1">
    <citation type="submission" date="2013-01" db="EMBL/GenBank/DDBJ databases">
        <title>Whole genome shotgun sequence of Gordonia soli NBRC 108243.</title>
        <authorList>
            <person name="Isaki-Nakamura S."/>
            <person name="Hosoyama A."/>
            <person name="Tsuchikane K."/>
            <person name="Ando Y."/>
            <person name="Baba S."/>
            <person name="Ohji S."/>
            <person name="Hamada M."/>
            <person name="Tamura T."/>
            <person name="Yamazoe A."/>
            <person name="Yamazaki S."/>
            <person name="Fujita N."/>
        </authorList>
    </citation>
    <scope>NUCLEOTIDE SEQUENCE [LARGE SCALE GENOMIC DNA]</scope>
    <source>
        <strain evidence="2 3">NBRC 108243</strain>
    </source>
</reference>
<organism evidence="2 3">
    <name type="scientific">Gordonia soli NBRC 108243</name>
    <dbReference type="NCBI Taxonomy" id="1223545"/>
    <lineage>
        <taxon>Bacteria</taxon>
        <taxon>Bacillati</taxon>
        <taxon>Actinomycetota</taxon>
        <taxon>Actinomycetes</taxon>
        <taxon>Mycobacteriales</taxon>
        <taxon>Gordoniaceae</taxon>
        <taxon>Gordonia</taxon>
    </lineage>
</organism>
<comment type="caution">
    <text evidence="2">The sequence shown here is derived from an EMBL/GenBank/DDBJ whole genome shotgun (WGS) entry which is preliminary data.</text>
</comment>
<feature type="domain" description="SAV-6107-like HEPN" evidence="1">
    <location>
        <begin position="30"/>
        <end position="129"/>
    </location>
</feature>
<sequence>MADTTVTIDPVVVQRGRDLLERADILFENADGVPDSAERFRQYYLAALRGAGAALALHEPRTRPARRVGSRDAWSRIATTVPALGDRAGRFASLSRTRMDIESGLVRSVDEQTVVGLRRQVAEFLDLVERLVIAYEQGKLAHQTVRHDRTA</sequence>
<dbReference type="STRING" id="1223545.GS4_25_01160"/>
<proteinExistence type="predicted"/>
<accession>M0QM99</accession>
<dbReference type="OrthoDB" id="4379332at2"/>
<dbReference type="RefSeq" id="WP_007622734.1">
    <property type="nucleotide sequence ID" value="NZ_BANX01000025.1"/>
</dbReference>
<dbReference type="AlphaFoldDB" id="M0QM99"/>
<keyword evidence="3" id="KW-1185">Reference proteome</keyword>
<dbReference type="InterPro" id="IPR040891">
    <property type="entry name" value="HEPN_SAV_6107"/>
</dbReference>
<dbReference type="EMBL" id="BANX01000025">
    <property type="protein sequence ID" value="GAC69544.1"/>
    <property type="molecule type" value="Genomic_DNA"/>
</dbReference>